<organism evidence="2 3">
    <name type="scientific">Glomus cerebriforme</name>
    <dbReference type="NCBI Taxonomy" id="658196"/>
    <lineage>
        <taxon>Eukaryota</taxon>
        <taxon>Fungi</taxon>
        <taxon>Fungi incertae sedis</taxon>
        <taxon>Mucoromycota</taxon>
        <taxon>Glomeromycotina</taxon>
        <taxon>Glomeromycetes</taxon>
        <taxon>Glomerales</taxon>
        <taxon>Glomeraceae</taxon>
        <taxon>Glomus</taxon>
    </lineage>
</organism>
<keyword evidence="1" id="KW-0812">Transmembrane</keyword>
<evidence type="ECO:0000313" key="3">
    <source>
        <dbReference type="Proteomes" id="UP000265703"/>
    </source>
</evidence>
<comment type="caution">
    <text evidence="2">The sequence shown here is derived from an EMBL/GenBank/DDBJ whole genome shotgun (WGS) entry which is preliminary data.</text>
</comment>
<keyword evidence="1" id="KW-1133">Transmembrane helix</keyword>
<feature type="transmembrane region" description="Helical" evidence="1">
    <location>
        <begin position="127"/>
        <end position="143"/>
    </location>
</feature>
<accession>A0A397SKV3</accession>
<keyword evidence="1" id="KW-0472">Membrane</keyword>
<dbReference type="Proteomes" id="UP000265703">
    <property type="component" value="Unassembled WGS sequence"/>
</dbReference>
<gene>
    <name evidence="2" type="ORF">C1645_742113</name>
</gene>
<dbReference type="EMBL" id="QKYT01000471">
    <property type="protein sequence ID" value="RIA84735.1"/>
    <property type="molecule type" value="Genomic_DNA"/>
</dbReference>
<protein>
    <submittedName>
        <fullName evidence="2">Uncharacterized protein</fullName>
    </submittedName>
</protein>
<reference evidence="2 3" key="1">
    <citation type="submission" date="2018-06" db="EMBL/GenBank/DDBJ databases">
        <title>Comparative genomics reveals the genomic features of Rhizophagus irregularis, R. cerebriforme, R. diaphanum and Gigaspora rosea, and their symbiotic lifestyle signature.</title>
        <authorList>
            <person name="Morin E."/>
            <person name="San Clemente H."/>
            <person name="Chen E.C.H."/>
            <person name="De La Providencia I."/>
            <person name="Hainaut M."/>
            <person name="Kuo A."/>
            <person name="Kohler A."/>
            <person name="Murat C."/>
            <person name="Tang N."/>
            <person name="Roy S."/>
            <person name="Loubradou J."/>
            <person name="Henrissat B."/>
            <person name="Grigoriev I.V."/>
            <person name="Corradi N."/>
            <person name="Roux C."/>
            <person name="Martin F.M."/>
        </authorList>
    </citation>
    <scope>NUCLEOTIDE SEQUENCE [LARGE SCALE GENOMIC DNA]</scope>
    <source>
        <strain evidence="2 3">DAOM 227022</strain>
    </source>
</reference>
<name>A0A397SKV3_9GLOM</name>
<dbReference type="AlphaFoldDB" id="A0A397SKV3"/>
<proteinExistence type="predicted"/>
<keyword evidence="3" id="KW-1185">Reference proteome</keyword>
<feature type="transmembrane region" description="Helical" evidence="1">
    <location>
        <begin position="65"/>
        <end position="87"/>
    </location>
</feature>
<dbReference type="OrthoDB" id="2486350at2759"/>
<sequence>MRFIIWTGVSIGVERGSAFWYPSSAKCLETVERETFTPISSNLVATDPAESEGCLRIYCPIAMDALGVIFLIVLSGIFVKECILVALRVPCLHKCKIVCRWVSCLDGVILIFDNIQFLLMYGTMGSLVLWLQVFYPFYLFDFLDEVKKVQHQQGTCPNSDFVSNMYYEFNLQYITNNSAATDIIAAAAIVEVKVVVIVIGVDG</sequence>
<evidence type="ECO:0000256" key="1">
    <source>
        <dbReference type="SAM" id="Phobius"/>
    </source>
</evidence>
<evidence type="ECO:0000313" key="2">
    <source>
        <dbReference type="EMBL" id="RIA84735.1"/>
    </source>
</evidence>